<accession>A0ABV8G6X5</accession>
<organism evidence="1 2">
    <name type="scientific">Nonomuraea purpurea</name>
    <dbReference type="NCBI Taxonomy" id="1849276"/>
    <lineage>
        <taxon>Bacteria</taxon>
        <taxon>Bacillati</taxon>
        <taxon>Actinomycetota</taxon>
        <taxon>Actinomycetes</taxon>
        <taxon>Streptosporangiales</taxon>
        <taxon>Streptosporangiaceae</taxon>
        <taxon>Nonomuraea</taxon>
    </lineage>
</organism>
<dbReference type="RefSeq" id="WP_379528946.1">
    <property type="nucleotide sequence ID" value="NZ_JBHSBI010000007.1"/>
</dbReference>
<sequence length="178" mass="20094">MTDAYSPIPELNLFKAFVDATGEDFTHWGGLTDYGRNAFLDDPELIARLLPFAYADHGGSLFCLWRLDDRGDLATVPIVLMGHEGGIHLIARDLREFFRFLGALDCPIACDWQYVFYEEEEEEESAAREKYLAWLGEQFGLSPADDPDDVIEAAAAEFQERFDAWILPLVPDAVSTRP</sequence>
<gene>
    <name evidence="1" type="ORF">ACFOY2_16755</name>
</gene>
<dbReference type="EMBL" id="JBHSBI010000007">
    <property type="protein sequence ID" value="MFC4008884.1"/>
    <property type="molecule type" value="Genomic_DNA"/>
</dbReference>
<evidence type="ECO:0008006" key="3">
    <source>
        <dbReference type="Google" id="ProtNLM"/>
    </source>
</evidence>
<name>A0ABV8G6X5_9ACTN</name>
<comment type="caution">
    <text evidence="1">The sequence shown here is derived from an EMBL/GenBank/DDBJ whole genome shotgun (WGS) entry which is preliminary data.</text>
</comment>
<keyword evidence="2" id="KW-1185">Reference proteome</keyword>
<evidence type="ECO:0000313" key="1">
    <source>
        <dbReference type="EMBL" id="MFC4008884.1"/>
    </source>
</evidence>
<proteinExistence type="predicted"/>
<dbReference type="Proteomes" id="UP001595851">
    <property type="component" value="Unassembled WGS sequence"/>
</dbReference>
<evidence type="ECO:0000313" key="2">
    <source>
        <dbReference type="Proteomes" id="UP001595851"/>
    </source>
</evidence>
<reference evidence="2" key="1">
    <citation type="journal article" date="2019" name="Int. J. Syst. Evol. Microbiol.">
        <title>The Global Catalogue of Microorganisms (GCM) 10K type strain sequencing project: providing services to taxonomists for standard genome sequencing and annotation.</title>
        <authorList>
            <consortium name="The Broad Institute Genomics Platform"/>
            <consortium name="The Broad Institute Genome Sequencing Center for Infectious Disease"/>
            <person name="Wu L."/>
            <person name="Ma J."/>
        </authorList>
    </citation>
    <scope>NUCLEOTIDE SEQUENCE [LARGE SCALE GENOMIC DNA]</scope>
    <source>
        <strain evidence="2">TBRC 1276</strain>
    </source>
</reference>
<protein>
    <recommendedName>
        <fullName evidence="3">SMI1/KNR4 family protein</fullName>
    </recommendedName>
</protein>